<evidence type="ECO:0000256" key="3">
    <source>
        <dbReference type="ARBA" id="ARBA00006171"/>
    </source>
</evidence>
<comment type="catalytic activity">
    <reaction evidence="1">
        <text>2-phosphoglycolate + H2O = glycolate + phosphate</text>
        <dbReference type="Rhea" id="RHEA:14369"/>
        <dbReference type="ChEBI" id="CHEBI:15377"/>
        <dbReference type="ChEBI" id="CHEBI:29805"/>
        <dbReference type="ChEBI" id="CHEBI:43474"/>
        <dbReference type="ChEBI" id="CHEBI:58033"/>
        <dbReference type="EC" id="3.1.3.18"/>
    </reaction>
</comment>
<dbReference type="EC" id="3.1.3.18" evidence="4"/>
<dbReference type="GO" id="GO:0005829">
    <property type="term" value="C:cytosol"/>
    <property type="evidence" value="ECO:0007669"/>
    <property type="project" value="TreeGrafter"/>
</dbReference>
<dbReference type="InterPro" id="IPR036412">
    <property type="entry name" value="HAD-like_sf"/>
</dbReference>
<keyword evidence="5" id="KW-0378">Hydrolase</keyword>
<dbReference type="CDD" id="cd01427">
    <property type="entry name" value="HAD_like"/>
    <property type="match status" value="1"/>
</dbReference>
<dbReference type="RefSeq" id="WP_306100961.1">
    <property type="nucleotide sequence ID" value="NZ_CP162601.1"/>
</dbReference>
<comment type="similarity">
    <text evidence="3">Belongs to the HAD-like hydrolase superfamily. CbbY/CbbZ/Gph/YieH family.</text>
</comment>
<dbReference type="AlphaFoldDB" id="A0AB39HBZ5"/>
<dbReference type="PANTHER" id="PTHR43434:SF1">
    <property type="entry name" value="PHOSPHOGLYCOLATE PHOSPHATASE"/>
    <property type="match status" value="1"/>
</dbReference>
<dbReference type="Pfam" id="PF00702">
    <property type="entry name" value="Hydrolase"/>
    <property type="match status" value="1"/>
</dbReference>
<organism evidence="5">
    <name type="scientific">Vibrio sp. HB236076</name>
    <dbReference type="NCBI Taxonomy" id="3232307"/>
    <lineage>
        <taxon>Bacteria</taxon>
        <taxon>Pseudomonadati</taxon>
        <taxon>Pseudomonadota</taxon>
        <taxon>Gammaproteobacteria</taxon>
        <taxon>Vibrionales</taxon>
        <taxon>Vibrionaceae</taxon>
        <taxon>Vibrio</taxon>
    </lineage>
</organism>
<dbReference type="GO" id="GO:0008967">
    <property type="term" value="F:phosphoglycolate phosphatase activity"/>
    <property type="evidence" value="ECO:0007669"/>
    <property type="project" value="UniProtKB-EC"/>
</dbReference>
<gene>
    <name evidence="5" type="ORF">AB0763_02420</name>
</gene>
<name>A0AB39HBZ5_9VIBR</name>
<evidence type="ECO:0000256" key="1">
    <source>
        <dbReference type="ARBA" id="ARBA00000830"/>
    </source>
</evidence>
<reference evidence="5" key="1">
    <citation type="submission" date="2024-07" db="EMBL/GenBank/DDBJ databases">
        <title>Genome Analysis of a Potential Novel Vibrio Species Secreting pH- and Thermo-stable Alginate Lyase and its Application in Producing Alginate Oligosaccharides.</title>
        <authorList>
            <person name="Huang H."/>
            <person name="Bao K."/>
        </authorList>
    </citation>
    <scope>NUCLEOTIDE SEQUENCE</scope>
    <source>
        <strain evidence="5">HB236076</strain>
    </source>
</reference>
<dbReference type="InterPro" id="IPR023198">
    <property type="entry name" value="PGP-like_dom2"/>
</dbReference>
<dbReference type="Gene3D" id="3.40.50.1000">
    <property type="entry name" value="HAD superfamily/HAD-like"/>
    <property type="match status" value="1"/>
</dbReference>
<protein>
    <recommendedName>
        <fullName evidence="4">phosphoglycolate phosphatase</fullName>
        <ecNumber evidence="4">3.1.3.18</ecNumber>
    </recommendedName>
</protein>
<dbReference type="KEGG" id="vih:AB0763_02420"/>
<accession>A0AB39HBZ5</accession>
<proteinExistence type="inferred from homology"/>
<dbReference type="PANTHER" id="PTHR43434">
    <property type="entry name" value="PHOSPHOGLYCOLATE PHOSPHATASE"/>
    <property type="match status" value="1"/>
</dbReference>
<sequence>MPSTNIQQYDYYIFDCDGVILDSNKLKIDAMGKALQQLNVSKADVQRCCSYFANNFGKSRFHHVEVFVEDLLKIEDNEKASFTERVLQFFSEQCQSLYLTAPMTPGFVELIEQLDGEKYIASGSEQNELRAVFKQRGLEQYFAGIFGSPTPKAKLVKNIIEAMPNSNTVMVGDALSDLQAAQHNHIDFIGYTPFSNVPELLTEQTQTAGFTVIDTWTKLNIN</sequence>
<dbReference type="InterPro" id="IPR023214">
    <property type="entry name" value="HAD_sf"/>
</dbReference>
<evidence type="ECO:0000313" key="5">
    <source>
        <dbReference type="EMBL" id="XDK25519.1"/>
    </source>
</evidence>
<dbReference type="EMBL" id="CP162601">
    <property type="protein sequence ID" value="XDK25519.1"/>
    <property type="molecule type" value="Genomic_DNA"/>
</dbReference>
<dbReference type="NCBIfam" id="TIGR01549">
    <property type="entry name" value="HAD-SF-IA-v1"/>
    <property type="match status" value="1"/>
</dbReference>
<dbReference type="SUPFAM" id="SSF56784">
    <property type="entry name" value="HAD-like"/>
    <property type="match status" value="1"/>
</dbReference>
<dbReference type="GO" id="GO:0006281">
    <property type="term" value="P:DNA repair"/>
    <property type="evidence" value="ECO:0007669"/>
    <property type="project" value="TreeGrafter"/>
</dbReference>
<dbReference type="InterPro" id="IPR006439">
    <property type="entry name" value="HAD-SF_hydro_IA"/>
</dbReference>
<dbReference type="Gene3D" id="1.10.150.240">
    <property type="entry name" value="Putative phosphatase, domain 2"/>
    <property type="match status" value="1"/>
</dbReference>
<evidence type="ECO:0000256" key="2">
    <source>
        <dbReference type="ARBA" id="ARBA00004818"/>
    </source>
</evidence>
<dbReference type="InterPro" id="IPR050155">
    <property type="entry name" value="HAD-like_hydrolase_sf"/>
</dbReference>
<dbReference type="SFLD" id="SFLDG01129">
    <property type="entry name" value="C1.5:_HAD__Beta-PGM__Phosphata"/>
    <property type="match status" value="1"/>
</dbReference>
<comment type="pathway">
    <text evidence="2">Organic acid metabolism; glycolate biosynthesis; glycolate from 2-phosphoglycolate: step 1/1.</text>
</comment>
<evidence type="ECO:0000256" key="4">
    <source>
        <dbReference type="ARBA" id="ARBA00013078"/>
    </source>
</evidence>
<dbReference type="SFLD" id="SFLDS00003">
    <property type="entry name" value="Haloacid_Dehalogenase"/>
    <property type="match status" value="1"/>
</dbReference>